<accession>A0ACC0ALZ3</accession>
<comment type="caution">
    <text evidence="1">The sequence shown here is derived from an EMBL/GenBank/DDBJ whole genome shotgun (WGS) entry which is preliminary data.</text>
</comment>
<keyword evidence="2" id="KW-1185">Reference proteome</keyword>
<dbReference type="EMBL" id="CM044706">
    <property type="protein sequence ID" value="KAI5660443.1"/>
    <property type="molecule type" value="Genomic_DNA"/>
</dbReference>
<evidence type="ECO:0000313" key="1">
    <source>
        <dbReference type="EMBL" id="KAI5660443.1"/>
    </source>
</evidence>
<name>A0ACC0ALZ3_CATRO</name>
<proteinExistence type="predicted"/>
<protein>
    <submittedName>
        <fullName evidence="1">Uncharacterized protein</fullName>
    </submittedName>
</protein>
<dbReference type="Proteomes" id="UP001060085">
    <property type="component" value="Linkage Group LG06"/>
</dbReference>
<evidence type="ECO:0000313" key="2">
    <source>
        <dbReference type="Proteomes" id="UP001060085"/>
    </source>
</evidence>
<reference evidence="2" key="1">
    <citation type="journal article" date="2023" name="Nat. Plants">
        <title>Single-cell RNA sequencing provides a high-resolution roadmap for understanding the multicellular compartmentation of specialized metabolism.</title>
        <authorList>
            <person name="Sun S."/>
            <person name="Shen X."/>
            <person name="Li Y."/>
            <person name="Li Y."/>
            <person name="Wang S."/>
            <person name="Li R."/>
            <person name="Zhang H."/>
            <person name="Shen G."/>
            <person name="Guo B."/>
            <person name="Wei J."/>
            <person name="Xu J."/>
            <person name="St-Pierre B."/>
            <person name="Chen S."/>
            <person name="Sun C."/>
        </authorList>
    </citation>
    <scope>NUCLEOTIDE SEQUENCE [LARGE SCALE GENOMIC DNA]</scope>
</reference>
<sequence length="490" mass="55860">MFEQTSTSASSLVGASTEELFDRETAMTSDNLTQAFHFSSGNPRIEETRGVMHLYRDDIVSSSSDLPVERKPLLCVLGVPNFMTYADFCQFCGSFIHRMLEMRIVRNDGMEDHYSVLIRFESQNSADSFYKHFNGKLFSSLEVELCRVLFTVDVQYTGSIEHSQTSPVSSLEQPSCPVCLERLDQDMVGILTTICNHSFHCSCISKWTDSSCPVCRYCQQQPERSICSICQTSENLWMCVICGFVGCGRYKEGHAIRHWKDTQHCYSLELETRRVWDFAGDNYVHRLIQSKTDGKLVELNHHCAQGDGCGSCECGHDTELTEACLSSKVEAIVNEYNELLTTQLENQKMYFESLLQEVEEETERETSEAIKKALNQNPKLQKLQAKLEKCVEEKKFLDEINDNLQRNEEVWETKIAEVEEREQKALKLKDEKIQELEEQLRSLMACLETGNVVEPQPTSDESKEVRVLPTESASKSGSQIASNNQRNHQG</sequence>
<organism evidence="1 2">
    <name type="scientific">Catharanthus roseus</name>
    <name type="common">Madagascar periwinkle</name>
    <name type="synonym">Vinca rosea</name>
    <dbReference type="NCBI Taxonomy" id="4058"/>
    <lineage>
        <taxon>Eukaryota</taxon>
        <taxon>Viridiplantae</taxon>
        <taxon>Streptophyta</taxon>
        <taxon>Embryophyta</taxon>
        <taxon>Tracheophyta</taxon>
        <taxon>Spermatophyta</taxon>
        <taxon>Magnoliopsida</taxon>
        <taxon>eudicotyledons</taxon>
        <taxon>Gunneridae</taxon>
        <taxon>Pentapetalae</taxon>
        <taxon>asterids</taxon>
        <taxon>lamiids</taxon>
        <taxon>Gentianales</taxon>
        <taxon>Apocynaceae</taxon>
        <taxon>Rauvolfioideae</taxon>
        <taxon>Vinceae</taxon>
        <taxon>Catharanthinae</taxon>
        <taxon>Catharanthus</taxon>
    </lineage>
</organism>
<gene>
    <name evidence="1" type="ORF">M9H77_29236</name>
</gene>